<evidence type="ECO:0000256" key="13">
    <source>
        <dbReference type="PIRSR" id="PIRSR001365-2"/>
    </source>
</evidence>
<protein>
    <recommendedName>
        <fullName evidence="5">N-acetylneuraminate lyase</fullName>
        <ecNumber evidence="5">4.1.3.3</ecNumber>
    </recommendedName>
</protein>
<keyword evidence="7 11" id="KW-0456">Lyase</keyword>
<evidence type="ECO:0000256" key="10">
    <source>
        <dbReference type="ARBA" id="ARBA00044906"/>
    </source>
</evidence>
<keyword evidence="15" id="KW-1185">Reference proteome</keyword>
<evidence type="ECO:0000256" key="9">
    <source>
        <dbReference type="ARBA" id="ARBA00023277"/>
    </source>
</evidence>
<feature type="binding site" evidence="13">
    <location>
        <position position="212"/>
    </location>
    <ligand>
        <name>pyruvate</name>
        <dbReference type="ChEBI" id="CHEBI:15361"/>
    </ligand>
</feature>
<name>A0A6P7FEI3_DIAVI</name>
<dbReference type="SMART" id="SM01130">
    <property type="entry name" value="DHDPS"/>
    <property type="match status" value="1"/>
</dbReference>
<dbReference type="RefSeq" id="XP_028134146.1">
    <property type="nucleotide sequence ID" value="XM_028278345.1"/>
</dbReference>
<keyword evidence="8" id="KW-0704">Schiff base</keyword>
<dbReference type="InParanoid" id="A0A6P7FEI3"/>
<feature type="active site" description="Schiff-base intermediate with substrate" evidence="12">
    <location>
        <position position="170"/>
    </location>
</feature>
<comment type="subunit">
    <text evidence="4">Homotetramer.</text>
</comment>
<dbReference type="PIRSF" id="PIRSF001365">
    <property type="entry name" value="DHDPS"/>
    <property type="match status" value="1"/>
</dbReference>
<evidence type="ECO:0000256" key="2">
    <source>
        <dbReference type="ARBA" id="ARBA00004878"/>
    </source>
</evidence>
<dbReference type="SUPFAM" id="SSF51569">
    <property type="entry name" value="Aldolase"/>
    <property type="match status" value="1"/>
</dbReference>
<keyword evidence="9" id="KW-0119">Carbohydrate metabolism</keyword>
<feature type="active site" description="Proton donor/acceptor" evidence="12">
    <location>
        <position position="140"/>
    </location>
</feature>
<dbReference type="AlphaFoldDB" id="A0A6P7FEI3"/>
<sequence>MVSFTYRGLCAPVFTIFNKDSSVNVATIPEYARFLAKNGIDGVLVHGTSGEGVSMTVAERKAVVEVWAKVVKETKQHLMVQVGGCPLPDAVEMARHAESVGADSLLCHSELFFKPTNPTELVNYLKYVAAAAPRTPLLYYHIPGWTGININMEKFITEALQKIPNFRGIKYTSTDLEGGIAARRASGSQSAVFLGADTLLASAYTMGYDSAIATSLNMMPQHAIKIVKAIRENNIDEAKRLQNLLTDAVNIIIKDGAWVPTMKAAMNLLTPINVGQSRPPLVNLTQAQTDDMEQALKKLGLL</sequence>
<dbReference type="OrthoDB" id="191315at2759"/>
<reference evidence="16" key="1">
    <citation type="submission" date="2025-04" db="UniProtKB">
        <authorList>
            <consortium name="RefSeq"/>
        </authorList>
    </citation>
    <scope>IDENTIFICATION</scope>
    <source>
        <tissue evidence="16">Whole insect</tissue>
    </source>
</reference>
<evidence type="ECO:0000256" key="4">
    <source>
        <dbReference type="ARBA" id="ARBA00011881"/>
    </source>
</evidence>
<evidence type="ECO:0000256" key="6">
    <source>
        <dbReference type="ARBA" id="ARBA00022490"/>
    </source>
</evidence>
<dbReference type="PANTHER" id="PTHR12128:SF21">
    <property type="entry name" value="N-ACETYLNEURAMINATE LYASE"/>
    <property type="match status" value="1"/>
</dbReference>
<evidence type="ECO:0000313" key="14">
    <source>
        <dbReference type="EnsemblMetazoa" id="XP_028134146.1"/>
    </source>
</evidence>
<dbReference type="PRINTS" id="PR00146">
    <property type="entry name" value="DHPICSNTHASE"/>
</dbReference>
<dbReference type="KEGG" id="dvv:114329298"/>
<gene>
    <name evidence="16" type="primary">LOC114329298</name>
</gene>
<evidence type="ECO:0000256" key="8">
    <source>
        <dbReference type="ARBA" id="ARBA00023270"/>
    </source>
</evidence>
<comment type="catalytic activity">
    <reaction evidence="10">
        <text>aceneuramate = aldehydo-N-acetyl-D-mannosamine + pyruvate</text>
        <dbReference type="Rhea" id="RHEA:23296"/>
        <dbReference type="ChEBI" id="CHEBI:15361"/>
        <dbReference type="ChEBI" id="CHEBI:17122"/>
        <dbReference type="ChEBI" id="CHEBI:173083"/>
        <dbReference type="EC" id="4.1.3.3"/>
    </reaction>
</comment>
<dbReference type="GO" id="GO:0005737">
    <property type="term" value="C:cytoplasm"/>
    <property type="evidence" value="ECO:0007669"/>
    <property type="project" value="UniProtKB-SubCell"/>
</dbReference>
<dbReference type="PANTHER" id="PTHR12128">
    <property type="entry name" value="DIHYDRODIPICOLINATE SYNTHASE"/>
    <property type="match status" value="1"/>
</dbReference>
<evidence type="ECO:0000256" key="3">
    <source>
        <dbReference type="ARBA" id="ARBA00006324"/>
    </source>
</evidence>
<comment type="similarity">
    <text evidence="3">Belongs to the DapA family. NanA subfamily.</text>
</comment>
<dbReference type="GeneID" id="114329298"/>
<keyword evidence="6" id="KW-0963">Cytoplasm</keyword>
<evidence type="ECO:0000256" key="7">
    <source>
        <dbReference type="ARBA" id="ARBA00023239"/>
    </source>
</evidence>
<dbReference type="Pfam" id="PF00701">
    <property type="entry name" value="DHDPS"/>
    <property type="match status" value="1"/>
</dbReference>
<evidence type="ECO:0000313" key="15">
    <source>
        <dbReference type="Proteomes" id="UP001652700"/>
    </source>
</evidence>
<comment type="pathway">
    <text evidence="2">Amino-sugar metabolism; N-acetylneuraminate degradation.</text>
</comment>
<dbReference type="InterPro" id="IPR013785">
    <property type="entry name" value="Aldolase_TIM"/>
</dbReference>
<dbReference type="Gene3D" id="3.20.20.70">
    <property type="entry name" value="Aldolase class I"/>
    <property type="match status" value="1"/>
</dbReference>
<accession>A0A6P7FEI3</accession>
<evidence type="ECO:0000256" key="11">
    <source>
        <dbReference type="PIRNR" id="PIRNR001365"/>
    </source>
</evidence>
<comment type="subcellular location">
    <subcellularLocation>
        <location evidence="1">Cytoplasm</location>
    </subcellularLocation>
</comment>
<dbReference type="InterPro" id="IPR002220">
    <property type="entry name" value="DapA-like"/>
</dbReference>
<organism evidence="16">
    <name type="scientific">Diabrotica virgifera virgifera</name>
    <name type="common">western corn rootworm</name>
    <dbReference type="NCBI Taxonomy" id="50390"/>
    <lineage>
        <taxon>Eukaryota</taxon>
        <taxon>Metazoa</taxon>
        <taxon>Ecdysozoa</taxon>
        <taxon>Arthropoda</taxon>
        <taxon>Hexapoda</taxon>
        <taxon>Insecta</taxon>
        <taxon>Pterygota</taxon>
        <taxon>Neoptera</taxon>
        <taxon>Endopterygota</taxon>
        <taxon>Coleoptera</taxon>
        <taxon>Polyphaga</taxon>
        <taxon>Cucujiformia</taxon>
        <taxon>Chrysomeloidea</taxon>
        <taxon>Chrysomelidae</taxon>
        <taxon>Galerucinae</taxon>
        <taxon>Diabroticina</taxon>
        <taxon>Diabroticites</taxon>
        <taxon>Diabrotica</taxon>
    </lineage>
</organism>
<evidence type="ECO:0000256" key="12">
    <source>
        <dbReference type="PIRSR" id="PIRSR001365-1"/>
    </source>
</evidence>
<reference evidence="14" key="2">
    <citation type="submission" date="2025-05" db="UniProtKB">
        <authorList>
            <consortium name="EnsemblMetazoa"/>
        </authorList>
    </citation>
    <scope>IDENTIFICATION</scope>
</reference>
<dbReference type="EnsemblMetazoa" id="XM_028278345.2">
    <property type="protein sequence ID" value="XP_028134146.1"/>
    <property type="gene ID" value="LOC114329298"/>
</dbReference>
<evidence type="ECO:0000256" key="1">
    <source>
        <dbReference type="ARBA" id="ARBA00004496"/>
    </source>
</evidence>
<dbReference type="Proteomes" id="UP001652700">
    <property type="component" value="Unplaced"/>
</dbReference>
<evidence type="ECO:0000256" key="5">
    <source>
        <dbReference type="ARBA" id="ARBA00012911"/>
    </source>
</evidence>
<evidence type="ECO:0000313" key="16">
    <source>
        <dbReference type="RefSeq" id="XP_028134146.1"/>
    </source>
</evidence>
<dbReference type="GO" id="GO:0008747">
    <property type="term" value="F:N-acetylneuraminate lyase activity"/>
    <property type="evidence" value="ECO:0007669"/>
    <property type="project" value="UniProtKB-EC"/>
</dbReference>
<dbReference type="EC" id="4.1.3.3" evidence="5"/>
<proteinExistence type="inferred from homology"/>